<name>A0A803MQJ3_CHEQI</name>
<dbReference type="Gramene" id="AUR62033544-RA">
    <property type="protein sequence ID" value="AUR62033544-RA:cds"/>
    <property type="gene ID" value="AUR62033544"/>
</dbReference>
<protein>
    <submittedName>
        <fullName evidence="2">Uncharacterized protein</fullName>
    </submittedName>
</protein>
<evidence type="ECO:0000256" key="1">
    <source>
        <dbReference type="ARBA" id="ARBA00023303"/>
    </source>
</evidence>
<proteinExistence type="predicted"/>
<dbReference type="Proteomes" id="UP000596660">
    <property type="component" value="Unplaced"/>
</dbReference>
<dbReference type="PANTHER" id="PTHR45651">
    <property type="entry name" value="CYCLIC NUCLEOTIDE-GATED ION CHANNEL 15-RELATED-RELATED"/>
    <property type="match status" value="1"/>
</dbReference>
<reference evidence="2" key="2">
    <citation type="submission" date="2021-03" db="UniProtKB">
        <authorList>
            <consortium name="EnsemblPlants"/>
        </authorList>
    </citation>
    <scope>IDENTIFICATION</scope>
</reference>
<dbReference type="AlphaFoldDB" id="A0A803MQJ3"/>
<keyword evidence="3" id="KW-1185">Reference proteome</keyword>
<accession>A0A803MQJ3</accession>
<keyword evidence="1" id="KW-0406">Ion transport</keyword>
<dbReference type="PANTHER" id="PTHR45651:SF52">
    <property type="entry name" value="CYCLIC NUCLEOTIDE-GATED ION CHANNEL 5-RELATED"/>
    <property type="match status" value="1"/>
</dbReference>
<evidence type="ECO:0000313" key="3">
    <source>
        <dbReference type="Proteomes" id="UP000596660"/>
    </source>
</evidence>
<dbReference type="GO" id="GO:0016020">
    <property type="term" value="C:membrane"/>
    <property type="evidence" value="ECO:0007669"/>
    <property type="project" value="UniProtKB-SubCell"/>
</dbReference>
<keyword evidence="1" id="KW-0407">Ion channel</keyword>
<organism evidence="2 3">
    <name type="scientific">Chenopodium quinoa</name>
    <name type="common">Quinoa</name>
    <dbReference type="NCBI Taxonomy" id="63459"/>
    <lineage>
        <taxon>Eukaryota</taxon>
        <taxon>Viridiplantae</taxon>
        <taxon>Streptophyta</taxon>
        <taxon>Embryophyta</taxon>
        <taxon>Tracheophyta</taxon>
        <taxon>Spermatophyta</taxon>
        <taxon>Magnoliopsida</taxon>
        <taxon>eudicotyledons</taxon>
        <taxon>Gunneridae</taxon>
        <taxon>Pentapetalae</taxon>
        <taxon>Caryophyllales</taxon>
        <taxon>Chenopodiaceae</taxon>
        <taxon>Chenopodioideae</taxon>
        <taxon>Atripliceae</taxon>
        <taxon>Chenopodium</taxon>
    </lineage>
</organism>
<reference evidence="2" key="1">
    <citation type="journal article" date="2017" name="Nature">
        <title>The genome of Chenopodium quinoa.</title>
        <authorList>
            <person name="Jarvis D.E."/>
            <person name="Ho Y.S."/>
            <person name="Lightfoot D.J."/>
            <person name="Schmoeckel S.M."/>
            <person name="Li B."/>
            <person name="Borm T.J.A."/>
            <person name="Ohyanagi H."/>
            <person name="Mineta K."/>
            <person name="Michell C.T."/>
            <person name="Saber N."/>
            <person name="Kharbatia N.M."/>
            <person name="Rupper R.R."/>
            <person name="Sharp A.R."/>
            <person name="Dally N."/>
            <person name="Boughton B.A."/>
            <person name="Woo Y.H."/>
            <person name="Gao G."/>
            <person name="Schijlen E.G.W.M."/>
            <person name="Guo X."/>
            <person name="Momin A.A."/>
            <person name="Negrao S."/>
            <person name="Al-Babili S."/>
            <person name="Gehring C."/>
            <person name="Roessner U."/>
            <person name="Jung C."/>
            <person name="Murphy K."/>
            <person name="Arold S.T."/>
            <person name="Gojobori T."/>
            <person name="van der Linden C.G."/>
            <person name="van Loo E.N."/>
            <person name="Jellen E.N."/>
            <person name="Maughan P.J."/>
            <person name="Tester M."/>
        </authorList>
    </citation>
    <scope>NUCLEOTIDE SEQUENCE [LARGE SCALE GENOMIC DNA]</scope>
    <source>
        <strain evidence="2">cv. PI 614886</strain>
    </source>
</reference>
<evidence type="ECO:0000313" key="2">
    <source>
        <dbReference type="EnsemblPlants" id="AUR62033544-RA:cds"/>
    </source>
</evidence>
<sequence>MKNSVFLVIEELMMKLKEVAKVGEMVSIKVYCDVIDLMYENDEISRIFVESSVYLVAAVYAMTMPKQRCEFSMVGWVNFFKLLGFVNWVWECEGVRAGDAVRWRAASYDWWMVVEIVMALWGRELKWCCVGSIDPLFFYLPIVEHQKNFLGMDYGLAVTTTTLRTMIDAFYLIYMAFQFRTAYNAPSSQVFGRGELMINTEEIARSYVLRYFIIDLLAVLPLPQV</sequence>
<dbReference type="GO" id="GO:0034220">
    <property type="term" value="P:monoatomic ion transmembrane transport"/>
    <property type="evidence" value="ECO:0007669"/>
    <property type="project" value="UniProtKB-KW"/>
</dbReference>
<dbReference type="EnsemblPlants" id="AUR62033544-RA">
    <property type="protein sequence ID" value="AUR62033544-RA:cds"/>
    <property type="gene ID" value="AUR62033544"/>
</dbReference>
<keyword evidence="1" id="KW-0813">Transport</keyword>